<gene>
    <name evidence="2" type="ORF">FE782_26355</name>
</gene>
<keyword evidence="1" id="KW-0472">Membrane</keyword>
<dbReference type="PANTHER" id="PTHR36443">
    <property type="entry name" value="BSR5223 PROTEIN"/>
    <property type="match status" value="1"/>
</dbReference>
<accession>A0A5R9G6M1</accession>
<dbReference type="InterPro" id="IPR021320">
    <property type="entry name" value="DUF2905"/>
</dbReference>
<feature type="transmembrane region" description="Helical" evidence="1">
    <location>
        <begin position="7"/>
        <end position="25"/>
    </location>
</feature>
<proteinExistence type="predicted"/>
<organism evidence="2 3">
    <name type="scientific">Paenibacillus antri</name>
    <dbReference type="NCBI Taxonomy" id="2582848"/>
    <lineage>
        <taxon>Bacteria</taxon>
        <taxon>Bacillati</taxon>
        <taxon>Bacillota</taxon>
        <taxon>Bacilli</taxon>
        <taxon>Bacillales</taxon>
        <taxon>Paenibacillaceae</taxon>
        <taxon>Paenibacillus</taxon>
    </lineage>
</organism>
<dbReference type="AlphaFoldDB" id="A0A5R9G6M1"/>
<dbReference type="Proteomes" id="UP000309676">
    <property type="component" value="Unassembled WGS sequence"/>
</dbReference>
<evidence type="ECO:0000313" key="2">
    <source>
        <dbReference type="EMBL" id="TLS49158.1"/>
    </source>
</evidence>
<comment type="caution">
    <text evidence="2">The sequence shown here is derived from an EMBL/GenBank/DDBJ whole genome shotgun (WGS) entry which is preliminary data.</text>
</comment>
<keyword evidence="1" id="KW-0812">Transmembrane</keyword>
<reference evidence="2 3" key="1">
    <citation type="submission" date="2019-05" db="EMBL/GenBank/DDBJ databases">
        <authorList>
            <person name="Narsing Rao M.P."/>
            <person name="Li W.J."/>
        </authorList>
    </citation>
    <scope>NUCLEOTIDE SEQUENCE [LARGE SCALE GENOMIC DNA]</scope>
    <source>
        <strain evidence="2 3">SYSU_K30003</strain>
    </source>
</reference>
<dbReference type="RefSeq" id="WP_138197356.1">
    <property type="nucleotide sequence ID" value="NZ_VCIW01000023.1"/>
</dbReference>
<dbReference type="Pfam" id="PF11146">
    <property type="entry name" value="DUF2905"/>
    <property type="match status" value="1"/>
</dbReference>
<keyword evidence="1" id="KW-1133">Transmembrane helix</keyword>
<protein>
    <submittedName>
        <fullName evidence="2">DUF2905 domain-containing protein</fullName>
    </submittedName>
</protein>
<dbReference type="EMBL" id="VCIW01000023">
    <property type="protein sequence ID" value="TLS49158.1"/>
    <property type="molecule type" value="Genomic_DNA"/>
</dbReference>
<dbReference type="PANTHER" id="PTHR36443:SF1">
    <property type="entry name" value="BSR5223 PROTEIN"/>
    <property type="match status" value="1"/>
</dbReference>
<keyword evidence="3" id="KW-1185">Reference proteome</keyword>
<sequence>MNPTAKLLIIGGIVLIALGVVWQFGGKYLQFLGRLPGDIAVERENVKFYFPIVTCIVISIVGSLILYVIRMFRG</sequence>
<evidence type="ECO:0000313" key="3">
    <source>
        <dbReference type="Proteomes" id="UP000309676"/>
    </source>
</evidence>
<feature type="transmembrane region" description="Helical" evidence="1">
    <location>
        <begin position="48"/>
        <end position="69"/>
    </location>
</feature>
<evidence type="ECO:0000256" key="1">
    <source>
        <dbReference type="SAM" id="Phobius"/>
    </source>
</evidence>
<dbReference type="OrthoDB" id="9811610at2"/>
<name>A0A5R9G6M1_9BACL</name>